<dbReference type="InterPro" id="IPR005549">
    <property type="entry name" value="Kinetochore_Nuf2_N"/>
</dbReference>
<evidence type="ECO:0000256" key="8">
    <source>
        <dbReference type="ARBA" id="ARBA00023328"/>
    </source>
</evidence>
<keyword evidence="8" id="KW-0137">Centromere</keyword>
<name>W1PK69_AMBTC</name>
<evidence type="ECO:0000256" key="6">
    <source>
        <dbReference type="ARBA" id="ARBA00023054"/>
    </source>
</evidence>
<dbReference type="GO" id="GO:0007052">
    <property type="term" value="P:mitotic spindle organization"/>
    <property type="evidence" value="ECO:0000318"/>
    <property type="project" value="GO_Central"/>
</dbReference>
<dbReference type="Pfam" id="PF03800">
    <property type="entry name" value="Nuf2"/>
    <property type="match status" value="1"/>
</dbReference>
<comment type="subcellular location">
    <subcellularLocation>
        <location evidence="1">Chromosome</location>
        <location evidence="1">Centromere</location>
    </subcellularLocation>
</comment>
<dbReference type="HOGENOM" id="CLU_025461_0_0_1"/>
<dbReference type="AlphaFoldDB" id="W1PK69"/>
<dbReference type="PANTHER" id="PTHR48441">
    <property type="match status" value="1"/>
</dbReference>
<dbReference type="eggNOG" id="KOG4438">
    <property type="taxonomic scope" value="Eukaryota"/>
</dbReference>
<gene>
    <name evidence="11" type="ORF">AMTR_s00154p00016840</name>
</gene>
<evidence type="ECO:0000256" key="1">
    <source>
        <dbReference type="ARBA" id="ARBA00004584"/>
    </source>
</evidence>
<comment type="similarity">
    <text evidence="2">Belongs to the NUF2 family.</text>
</comment>
<accession>W1PK69</accession>
<keyword evidence="7" id="KW-0131">Cell cycle</keyword>
<evidence type="ECO:0000259" key="10">
    <source>
        <dbReference type="Pfam" id="PF03800"/>
    </source>
</evidence>
<dbReference type="InterPro" id="IPR038275">
    <property type="entry name" value="Nuf2_N_sf"/>
</dbReference>
<dbReference type="PANTHER" id="PTHR48441:SF1">
    <property type="entry name" value="NT-3"/>
    <property type="match status" value="1"/>
</dbReference>
<sequence>MAEYSFPVLKTKDIAAILSQFEIAGISHDQLERPSPEFVCSLFDAFLKYLDPERDDPGSASFAALEVLENPEHHTQSVLVVNLYCKLKDVLSRIGVDGFLFNDLVIPESNKTVYFVSGLINFCLYREDKIGLIDPVINNDYAASLEKLEMKLAEKKNELLEIEGARKAEEPMVNQLEPEVKELKRTVLNLNEQQASLKATHRNLREKLKEIDEKISSAEFQLAKHAQENSELRSKIVQSPEKLQKTLEEKKSVRVEMKSCENSAIQTFQRWRATMNLYKQACKKLSKSLDLMRSIQEQVESIKHVEKQRKTLQVKLKDAELEDLVLEAKSVELQGKGRV</sequence>
<evidence type="ECO:0000256" key="3">
    <source>
        <dbReference type="ARBA" id="ARBA00022454"/>
    </source>
</evidence>
<dbReference type="EMBL" id="KI393735">
    <property type="protein sequence ID" value="ERN07510.1"/>
    <property type="molecule type" value="Genomic_DNA"/>
</dbReference>
<feature type="domain" description="Kinetochore protein Nuf2 N-terminal" evidence="10">
    <location>
        <begin position="4"/>
        <end position="138"/>
    </location>
</feature>
<evidence type="ECO:0000256" key="7">
    <source>
        <dbReference type="ARBA" id="ARBA00023306"/>
    </source>
</evidence>
<evidence type="ECO:0000256" key="2">
    <source>
        <dbReference type="ARBA" id="ARBA00005498"/>
    </source>
</evidence>
<protein>
    <recommendedName>
        <fullName evidence="10">Kinetochore protein Nuf2 N-terminal domain-containing protein</fullName>
    </recommendedName>
</protein>
<dbReference type="Gene3D" id="1.10.418.60">
    <property type="entry name" value="Ncd80 complex, Nuf2 subunit"/>
    <property type="match status" value="1"/>
</dbReference>
<feature type="coiled-coil region" evidence="9">
    <location>
        <begin position="138"/>
        <end position="235"/>
    </location>
</feature>
<dbReference type="GO" id="GO:0031262">
    <property type="term" value="C:Ndc80 complex"/>
    <property type="evidence" value="ECO:0000318"/>
    <property type="project" value="GO_Central"/>
</dbReference>
<dbReference type="GO" id="GO:0044877">
    <property type="term" value="F:protein-containing complex binding"/>
    <property type="evidence" value="ECO:0000318"/>
    <property type="project" value="GO_Central"/>
</dbReference>
<evidence type="ECO:0000256" key="9">
    <source>
        <dbReference type="SAM" id="Coils"/>
    </source>
</evidence>
<dbReference type="GO" id="GO:0051301">
    <property type="term" value="P:cell division"/>
    <property type="evidence" value="ECO:0007669"/>
    <property type="project" value="UniProtKB-KW"/>
</dbReference>
<dbReference type="GO" id="GO:0045132">
    <property type="term" value="P:meiotic chromosome segregation"/>
    <property type="evidence" value="ECO:0000318"/>
    <property type="project" value="GO_Central"/>
</dbReference>
<keyword evidence="3" id="KW-0158">Chromosome</keyword>
<dbReference type="Proteomes" id="UP000017836">
    <property type="component" value="Unassembled WGS sequence"/>
</dbReference>
<feature type="coiled-coil region" evidence="9">
    <location>
        <begin position="295"/>
        <end position="322"/>
    </location>
</feature>
<evidence type="ECO:0000256" key="4">
    <source>
        <dbReference type="ARBA" id="ARBA00022618"/>
    </source>
</evidence>
<keyword evidence="12" id="KW-1185">Reference proteome</keyword>
<evidence type="ECO:0000313" key="11">
    <source>
        <dbReference type="EMBL" id="ERN07510.1"/>
    </source>
</evidence>
<keyword evidence="6 9" id="KW-0175">Coiled coil</keyword>
<dbReference type="OMA" id="YLKMEAH"/>
<dbReference type="Gramene" id="ERN07510">
    <property type="protein sequence ID" value="ERN07510"/>
    <property type="gene ID" value="AMTR_s00154p00016840"/>
</dbReference>
<proteinExistence type="inferred from homology"/>
<reference evidence="12" key="1">
    <citation type="journal article" date="2013" name="Science">
        <title>The Amborella genome and the evolution of flowering plants.</title>
        <authorList>
            <consortium name="Amborella Genome Project"/>
        </authorList>
    </citation>
    <scope>NUCLEOTIDE SEQUENCE [LARGE SCALE GENOMIC DNA]</scope>
</reference>
<dbReference type="GO" id="GO:0051315">
    <property type="term" value="P:attachment of mitotic spindle microtubules to kinetochore"/>
    <property type="evidence" value="ECO:0000318"/>
    <property type="project" value="GO_Central"/>
</dbReference>
<keyword evidence="5" id="KW-0498">Mitosis</keyword>
<dbReference type="GO" id="GO:0051383">
    <property type="term" value="P:kinetochore organization"/>
    <property type="evidence" value="ECO:0000318"/>
    <property type="project" value="GO_Central"/>
</dbReference>
<keyword evidence="4" id="KW-0132">Cell division</keyword>
<evidence type="ECO:0000256" key="5">
    <source>
        <dbReference type="ARBA" id="ARBA00022776"/>
    </source>
</evidence>
<organism evidence="11 12">
    <name type="scientific">Amborella trichopoda</name>
    <dbReference type="NCBI Taxonomy" id="13333"/>
    <lineage>
        <taxon>Eukaryota</taxon>
        <taxon>Viridiplantae</taxon>
        <taxon>Streptophyta</taxon>
        <taxon>Embryophyta</taxon>
        <taxon>Tracheophyta</taxon>
        <taxon>Spermatophyta</taxon>
        <taxon>Magnoliopsida</taxon>
        <taxon>Amborellales</taxon>
        <taxon>Amborellaceae</taxon>
        <taxon>Amborella</taxon>
    </lineage>
</organism>
<dbReference type="STRING" id="13333.W1PK69"/>
<evidence type="ECO:0000313" key="12">
    <source>
        <dbReference type="Proteomes" id="UP000017836"/>
    </source>
</evidence>